<proteinExistence type="predicted"/>
<keyword evidence="2" id="KW-1185">Reference proteome</keyword>
<feature type="compositionally biased region" description="Basic and acidic residues" evidence="1">
    <location>
        <begin position="182"/>
        <end position="193"/>
    </location>
</feature>
<organism evidence="2 3">
    <name type="scientific">Globodera rostochiensis</name>
    <name type="common">Golden nematode worm</name>
    <name type="synonym">Heterodera rostochiensis</name>
    <dbReference type="NCBI Taxonomy" id="31243"/>
    <lineage>
        <taxon>Eukaryota</taxon>
        <taxon>Metazoa</taxon>
        <taxon>Ecdysozoa</taxon>
        <taxon>Nematoda</taxon>
        <taxon>Chromadorea</taxon>
        <taxon>Rhabditida</taxon>
        <taxon>Tylenchina</taxon>
        <taxon>Tylenchomorpha</taxon>
        <taxon>Tylenchoidea</taxon>
        <taxon>Heteroderidae</taxon>
        <taxon>Heteroderinae</taxon>
        <taxon>Globodera</taxon>
    </lineage>
</organism>
<feature type="compositionally biased region" description="Low complexity" evidence="1">
    <location>
        <begin position="125"/>
        <end position="134"/>
    </location>
</feature>
<protein>
    <submittedName>
        <fullName evidence="3">Uncharacterized protein</fullName>
    </submittedName>
</protein>
<evidence type="ECO:0000313" key="2">
    <source>
        <dbReference type="Proteomes" id="UP000887572"/>
    </source>
</evidence>
<feature type="region of interest" description="Disordered" evidence="1">
    <location>
        <begin position="121"/>
        <end position="224"/>
    </location>
</feature>
<dbReference type="AlphaFoldDB" id="A0A914I941"/>
<name>A0A914I941_GLORO</name>
<feature type="compositionally biased region" description="Low complexity" evidence="1">
    <location>
        <begin position="147"/>
        <end position="162"/>
    </location>
</feature>
<evidence type="ECO:0000256" key="1">
    <source>
        <dbReference type="SAM" id="MobiDB-lite"/>
    </source>
</evidence>
<sequence>MVLLLPTTPIIYRLKHTIHGTCDFPHPHPPGLYGGTWPIVQAIRCYFLAPPPGDKLRAQIAPSAWRQTDNSAPLAKCLVTKKIFKLRIIRMNEETPSPTVGGSIDPLDDDAAAPLALIDHHRSSVRSGDARSASGGSGGGTTRRAFRTPLARSPRPPVRAAAAPPPRAKVSDGGGAPPLLTRPERLLRQEMGRLKRQNSDPSPALKRRPKFEIMPPPSPNASSLFERPISPVYRHQIDEDLLQVPLRSGTSPSVVSFQSDPESCLDGLYTMKYGEDDDDYEEPFSIGGAKMF</sequence>
<dbReference type="WBParaSite" id="Gr19_v10_g804.t1">
    <property type="protein sequence ID" value="Gr19_v10_g804.t1"/>
    <property type="gene ID" value="Gr19_v10_g804"/>
</dbReference>
<accession>A0A914I941</accession>
<dbReference type="Proteomes" id="UP000887572">
    <property type="component" value="Unplaced"/>
</dbReference>
<reference evidence="3" key="1">
    <citation type="submission" date="2022-11" db="UniProtKB">
        <authorList>
            <consortium name="WormBaseParasite"/>
        </authorList>
    </citation>
    <scope>IDENTIFICATION</scope>
</reference>
<evidence type="ECO:0000313" key="3">
    <source>
        <dbReference type="WBParaSite" id="Gr19_v10_g804.t1"/>
    </source>
</evidence>